<keyword evidence="1" id="KW-1133">Transmembrane helix</keyword>
<evidence type="ECO:0000313" key="2">
    <source>
        <dbReference type="EMBL" id="KOX76228.1"/>
    </source>
</evidence>
<feature type="non-terminal residue" evidence="2">
    <location>
        <position position="1"/>
    </location>
</feature>
<gene>
    <name evidence="2" type="ORF">WN51_12461</name>
</gene>
<accession>A0A0N0U674</accession>
<dbReference type="EMBL" id="KQ435751">
    <property type="protein sequence ID" value="KOX76228.1"/>
    <property type="molecule type" value="Genomic_DNA"/>
</dbReference>
<name>A0A0N0U674_9HYME</name>
<reference evidence="2 3" key="1">
    <citation type="submission" date="2015-07" db="EMBL/GenBank/DDBJ databases">
        <title>The genome of Melipona quadrifasciata.</title>
        <authorList>
            <person name="Pan H."/>
            <person name="Kapheim K."/>
        </authorList>
    </citation>
    <scope>NUCLEOTIDE SEQUENCE [LARGE SCALE GENOMIC DNA]</scope>
    <source>
        <strain evidence="2">0111107301</strain>
        <tissue evidence="2">Whole body</tissue>
    </source>
</reference>
<feature type="transmembrane region" description="Helical" evidence="1">
    <location>
        <begin position="50"/>
        <end position="69"/>
    </location>
</feature>
<dbReference type="AlphaFoldDB" id="A0A0N0U674"/>
<keyword evidence="3" id="KW-1185">Reference proteome</keyword>
<keyword evidence="1" id="KW-0472">Membrane</keyword>
<organism evidence="2 3">
    <name type="scientific">Melipona quadrifasciata</name>
    <dbReference type="NCBI Taxonomy" id="166423"/>
    <lineage>
        <taxon>Eukaryota</taxon>
        <taxon>Metazoa</taxon>
        <taxon>Ecdysozoa</taxon>
        <taxon>Arthropoda</taxon>
        <taxon>Hexapoda</taxon>
        <taxon>Insecta</taxon>
        <taxon>Pterygota</taxon>
        <taxon>Neoptera</taxon>
        <taxon>Endopterygota</taxon>
        <taxon>Hymenoptera</taxon>
        <taxon>Apocrita</taxon>
        <taxon>Aculeata</taxon>
        <taxon>Apoidea</taxon>
        <taxon>Anthophila</taxon>
        <taxon>Apidae</taxon>
        <taxon>Melipona</taxon>
    </lineage>
</organism>
<sequence length="70" mass="7446">PANPGTAQLPRKLPAAGSCAVCTYVEQVYAAQLTMISHLSVHGHARNYSLLRSVCAYGAIIVYLAALPFE</sequence>
<protein>
    <submittedName>
        <fullName evidence="2">Uncharacterized protein</fullName>
    </submittedName>
</protein>
<feature type="non-terminal residue" evidence="2">
    <location>
        <position position="70"/>
    </location>
</feature>
<evidence type="ECO:0000256" key="1">
    <source>
        <dbReference type="SAM" id="Phobius"/>
    </source>
</evidence>
<proteinExistence type="predicted"/>
<keyword evidence="1" id="KW-0812">Transmembrane</keyword>
<evidence type="ECO:0000313" key="3">
    <source>
        <dbReference type="Proteomes" id="UP000053105"/>
    </source>
</evidence>
<dbReference type="Proteomes" id="UP000053105">
    <property type="component" value="Unassembled WGS sequence"/>
</dbReference>